<dbReference type="EMBL" id="JAIXMP010000010">
    <property type="protein sequence ID" value="KAI9266860.1"/>
    <property type="molecule type" value="Genomic_DNA"/>
</dbReference>
<dbReference type="InterPro" id="IPR012674">
    <property type="entry name" value="Calycin"/>
</dbReference>
<dbReference type="SUPFAM" id="SSF50814">
    <property type="entry name" value="Lipocalins"/>
    <property type="match status" value="1"/>
</dbReference>
<keyword evidence="3" id="KW-1185">Reference proteome</keyword>
<comment type="caution">
    <text evidence="2">The sequence shown here is derived from an EMBL/GenBank/DDBJ whole genome shotgun (WGS) entry which is preliminary data.</text>
</comment>
<protein>
    <recommendedName>
        <fullName evidence="4">Lipocalin/cytosolic fatty-acid binding domain-containing protein</fullName>
    </recommendedName>
</protein>
<keyword evidence="1" id="KW-0732">Signal</keyword>
<feature type="signal peptide" evidence="1">
    <location>
        <begin position="1"/>
        <end position="20"/>
    </location>
</feature>
<gene>
    <name evidence="2" type="ORF">BDA99DRAFT_536266</name>
</gene>
<evidence type="ECO:0000313" key="2">
    <source>
        <dbReference type="EMBL" id="KAI9266860.1"/>
    </source>
</evidence>
<evidence type="ECO:0008006" key="4">
    <source>
        <dbReference type="Google" id="ProtNLM"/>
    </source>
</evidence>
<dbReference type="Gene3D" id="2.40.128.20">
    <property type="match status" value="1"/>
</dbReference>
<evidence type="ECO:0000313" key="3">
    <source>
        <dbReference type="Proteomes" id="UP001209540"/>
    </source>
</evidence>
<reference evidence="2" key="2">
    <citation type="submission" date="2023-02" db="EMBL/GenBank/DDBJ databases">
        <authorList>
            <consortium name="DOE Joint Genome Institute"/>
            <person name="Mondo S.J."/>
            <person name="Chang Y."/>
            <person name="Wang Y."/>
            <person name="Ahrendt S."/>
            <person name="Andreopoulos W."/>
            <person name="Barry K."/>
            <person name="Beard J."/>
            <person name="Benny G.L."/>
            <person name="Blankenship S."/>
            <person name="Bonito G."/>
            <person name="Cuomo C."/>
            <person name="Desiro A."/>
            <person name="Gervers K.A."/>
            <person name="Hundley H."/>
            <person name="Kuo A."/>
            <person name="LaButti K."/>
            <person name="Lang B.F."/>
            <person name="Lipzen A."/>
            <person name="O'Donnell K."/>
            <person name="Pangilinan J."/>
            <person name="Reynolds N."/>
            <person name="Sandor L."/>
            <person name="Smith M.W."/>
            <person name="Tsang A."/>
            <person name="Grigoriev I.V."/>
            <person name="Stajich J.E."/>
            <person name="Spatafora J.W."/>
        </authorList>
    </citation>
    <scope>NUCLEOTIDE SEQUENCE</scope>
    <source>
        <strain evidence="2">RSA 2281</strain>
    </source>
</reference>
<dbReference type="Proteomes" id="UP001209540">
    <property type="component" value="Unassembled WGS sequence"/>
</dbReference>
<reference evidence="2" key="1">
    <citation type="journal article" date="2022" name="IScience">
        <title>Evolution of zygomycete secretomes and the origins of terrestrial fungal ecologies.</title>
        <authorList>
            <person name="Chang Y."/>
            <person name="Wang Y."/>
            <person name="Mondo S."/>
            <person name="Ahrendt S."/>
            <person name="Andreopoulos W."/>
            <person name="Barry K."/>
            <person name="Beard J."/>
            <person name="Benny G.L."/>
            <person name="Blankenship S."/>
            <person name="Bonito G."/>
            <person name="Cuomo C."/>
            <person name="Desiro A."/>
            <person name="Gervers K.A."/>
            <person name="Hundley H."/>
            <person name="Kuo A."/>
            <person name="LaButti K."/>
            <person name="Lang B.F."/>
            <person name="Lipzen A."/>
            <person name="O'Donnell K."/>
            <person name="Pangilinan J."/>
            <person name="Reynolds N."/>
            <person name="Sandor L."/>
            <person name="Smith M.E."/>
            <person name="Tsang A."/>
            <person name="Grigoriev I.V."/>
            <person name="Stajich J.E."/>
            <person name="Spatafora J.W."/>
        </authorList>
    </citation>
    <scope>NUCLEOTIDE SEQUENCE</scope>
    <source>
        <strain evidence="2">RSA 2281</strain>
    </source>
</reference>
<dbReference type="AlphaFoldDB" id="A0AAD5KHS6"/>
<sequence length="209" mass="23149">MKGLFALSTLIVAASSAVNGFVLPRQTNDDLSHFQGEWYEIGVTHNFNQMMQDIEDKYGFGCYCTRTSLESSGDQSCEMSSVCEVRNDSSVIGDATATGTFDLKSVNGDRFTFDFTFGKLTLTPADNPGHEQELPGYPSSDQSHELQGEVISTEHGTSFVVWSEYDGQVYGSLSHSERTVDDATFDQIVSQIDDTSIRDSMERYIYACE</sequence>
<accession>A0AAD5KHS6</accession>
<organism evidence="2 3">
    <name type="scientific">Phascolomyces articulosus</name>
    <dbReference type="NCBI Taxonomy" id="60185"/>
    <lineage>
        <taxon>Eukaryota</taxon>
        <taxon>Fungi</taxon>
        <taxon>Fungi incertae sedis</taxon>
        <taxon>Mucoromycota</taxon>
        <taxon>Mucoromycotina</taxon>
        <taxon>Mucoromycetes</taxon>
        <taxon>Mucorales</taxon>
        <taxon>Lichtheimiaceae</taxon>
        <taxon>Phascolomyces</taxon>
    </lineage>
</organism>
<feature type="chain" id="PRO_5042291518" description="Lipocalin/cytosolic fatty-acid binding domain-containing protein" evidence="1">
    <location>
        <begin position="21"/>
        <end position="209"/>
    </location>
</feature>
<evidence type="ECO:0000256" key="1">
    <source>
        <dbReference type="SAM" id="SignalP"/>
    </source>
</evidence>
<name>A0AAD5KHS6_9FUNG</name>
<proteinExistence type="predicted"/>